<evidence type="ECO:0000256" key="2">
    <source>
        <dbReference type="ARBA" id="ARBA00023040"/>
    </source>
</evidence>
<feature type="transmembrane region" description="Helical" evidence="6">
    <location>
        <begin position="139"/>
        <end position="156"/>
    </location>
</feature>
<evidence type="ECO:0000313" key="7">
    <source>
        <dbReference type="EMBL" id="KAG7155221.1"/>
    </source>
</evidence>
<dbReference type="AlphaFoldDB" id="A0A8J5JCM3"/>
<comment type="subcellular location">
    <subcellularLocation>
        <location evidence="1">Membrane</location>
        <topology evidence="1">Multi-pass membrane protein</topology>
    </subcellularLocation>
</comment>
<evidence type="ECO:0000256" key="5">
    <source>
        <dbReference type="SAM" id="MobiDB-lite"/>
    </source>
</evidence>
<evidence type="ECO:0000256" key="1">
    <source>
        <dbReference type="ARBA" id="ARBA00004141"/>
    </source>
</evidence>
<feature type="transmembrane region" description="Helical" evidence="6">
    <location>
        <begin position="176"/>
        <end position="199"/>
    </location>
</feature>
<protein>
    <submittedName>
        <fullName evidence="7">Putative Orexin receptor type 1-like 3</fullName>
    </submittedName>
</protein>
<dbReference type="GO" id="GO:0008188">
    <property type="term" value="F:neuropeptide receptor activity"/>
    <property type="evidence" value="ECO:0007669"/>
    <property type="project" value="TreeGrafter"/>
</dbReference>
<keyword evidence="6" id="KW-0812">Transmembrane</keyword>
<sequence>MSYWKVRSAAGLGDLPTREDQRRTEVQRGTRQPGHTSQFVTNEYVKYFRKTKRCCRVRPRFYDGTLYETAILTEMDGRDGFLYHDAHQLPSFLTPAPMGIGGGNGGSHTPTLLGGRTPSLHQLEEAEVDVVREKRNQRYIATIVTCFALCLCPLMILRLVKNMVLETYDNSGHFDITFITFVWVAFLPTITTPALYAAWRLTRTTKERLCSYLQFGFRGRRSAHAQNFTPMFYSCHARAAHRLSLEPALAPSSPHAHHTPHHGGHTSRSDNLRPYSLALPS</sequence>
<keyword evidence="2" id="KW-0297">G-protein coupled receptor</keyword>
<feature type="compositionally biased region" description="Basic residues" evidence="5">
    <location>
        <begin position="255"/>
        <end position="265"/>
    </location>
</feature>
<dbReference type="EMBL" id="JAHLQT010042531">
    <property type="protein sequence ID" value="KAG7155221.1"/>
    <property type="molecule type" value="Genomic_DNA"/>
</dbReference>
<evidence type="ECO:0000313" key="8">
    <source>
        <dbReference type="Proteomes" id="UP000747542"/>
    </source>
</evidence>
<dbReference type="PANTHER" id="PTHR24238:SF69">
    <property type="entry name" value="G-PROTEIN COUPLED RECEPTOR 165"/>
    <property type="match status" value="1"/>
</dbReference>
<organism evidence="7 8">
    <name type="scientific">Homarus americanus</name>
    <name type="common">American lobster</name>
    <dbReference type="NCBI Taxonomy" id="6706"/>
    <lineage>
        <taxon>Eukaryota</taxon>
        <taxon>Metazoa</taxon>
        <taxon>Ecdysozoa</taxon>
        <taxon>Arthropoda</taxon>
        <taxon>Crustacea</taxon>
        <taxon>Multicrustacea</taxon>
        <taxon>Malacostraca</taxon>
        <taxon>Eumalacostraca</taxon>
        <taxon>Eucarida</taxon>
        <taxon>Decapoda</taxon>
        <taxon>Pleocyemata</taxon>
        <taxon>Astacidea</taxon>
        <taxon>Nephropoidea</taxon>
        <taxon>Nephropidae</taxon>
        <taxon>Homarus</taxon>
    </lineage>
</organism>
<keyword evidence="6" id="KW-0472">Membrane</keyword>
<evidence type="ECO:0000256" key="3">
    <source>
        <dbReference type="ARBA" id="ARBA00023170"/>
    </source>
</evidence>
<dbReference type="PANTHER" id="PTHR24238">
    <property type="entry name" value="G-PROTEIN COUPLED RECEPTOR"/>
    <property type="match status" value="1"/>
</dbReference>
<comment type="caution">
    <text evidence="7">The sequence shown here is derived from an EMBL/GenBank/DDBJ whole genome shotgun (WGS) entry which is preliminary data.</text>
</comment>
<evidence type="ECO:0000256" key="6">
    <source>
        <dbReference type="SAM" id="Phobius"/>
    </source>
</evidence>
<proteinExistence type="predicted"/>
<dbReference type="Gene3D" id="1.20.1070.10">
    <property type="entry name" value="Rhodopsin 7-helix transmembrane proteins"/>
    <property type="match status" value="1"/>
</dbReference>
<evidence type="ECO:0000256" key="4">
    <source>
        <dbReference type="ARBA" id="ARBA00023224"/>
    </source>
</evidence>
<accession>A0A8J5JCM3</accession>
<feature type="region of interest" description="Disordered" evidence="5">
    <location>
        <begin position="14"/>
        <end position="36"/>
    </location>
</feature>
<keyword evidence="6" id="KW-1133">Transmembrane helix</keyword>
<name>A0A8J5JCM3_HOMAM</name>
<dbReference type="GO" id="GO:0005886">
    <property type="term" value="C:plasma membrane"/>
    <property type="evidence" value="ECO:0007669"/>
    <property type="project" value="TreeGrafter"/>
</dbReference>
<gene>
    <name evidence="7" type="primary">HCRTR1-L3</name>
    <name evidence="7" type="ORF">Hamer_G023856</name>
</gene>
<feature type="compositionally biased region" description="Basic and acidic residues" evidence="5">
    <location>
        <begin position="16"/>
        <end position="28"/>
    </location>
</feature>
<reference evidence="7" key="1">
    <citation type="journal article" date="2021" name="Sci. Adv.">
        <title>The American lobster genome reveals insights on longevity, neural, and immune adaptations.</title>
        <authorList>
            <person name="Polinski J.M."/>
            <person name="Zimin A.V."/>
            <person name="Clark K.F."/>
            <person name="Kohn A.B."/>
            <person name="Sadowski N."/>
            <person name="Timp W."/>
            <person name="Ptitsyn A."/>
            <person name="Khanna P."/>
            <person name="Romanova D.Y."/>
            <person name="Williams P."/>
            <person name="Greenwood S.J."/>
            <person name="Moroz L.L."/>
            <person name="Walt D.R."/>
            <person name="Bodnar A.G."/>
        </authorList>
    </citation>
    <scope>NUCLEOTIDE SEQUENCE</scope>
    <source>
        <strain evidence="7">GMGI-L3</strain>
    </source>
</reference>
<keyword evidence="8" id="KW-1185">Reference proteome</keyword>
<dbReference type="Proteomes" id="UP000747542">
    <property type="component" value="Unassembled WGS sequence"/>
</dbReference>
<keyword evidence="3 7" id="KW-0675">Receptor</keyword>
<feature type="region of interest" description="Disordered" evidence="5">
    <location>
        <begin position="250"/>
        <end position="281"/>
    </location>
</feature>
<keyword evidence="4" id="KW-0807">Transducer</keyword>